<evidence type="ECO:0000256" key="2">
    <source>
        <dbReference type="ARBA" id="ARBA00022692"/>
    </source>
</evidence>
<dbReference type="Proteomes" id="UP001214415">
    <property type="component" value="Chromosome 5"/>
</dbReference>
<sequence length="231" mass="25226">MVAGFAHTPLTKRYLKPFLPFQWDPHIREYHQLWQVGLYHVAFTNSSELFLGLLLWYHAGRHVERALGSRRYAVALVVVGALHSLGSMAWGAAIHALSPKLPDSLVTERLQAGYLPAGPIGVLMALSVLYVAYTPPLWSILLGDWECTDRILITVPATLLASSQPPYSMVSALLGVAAAYVYKAHTPLGSLSDLQVPPSLSAFAQRTLGPLVGSTRLPARPSQAQYHRPAI</sequence>
<accession>A0AAF0IZQ7</accession>
<dbReference type="PANTHER" id="PTHR43066">
    <property type="entry name" value="RHOMBOID-RELATED PROTEIN"/>
    <property type="match status" value="1"/>
</dbReference>
<dbReference type="EMBL" id="CP119904">
    <property type="protein sequence ID" value="WFD24204.1"/>
    <property type="molecule type" value="Genomic_DNA"/>
</dbReference>
<evidence type="ECO:0000313" key="7">
    <source>
        <dbReference type="Proteomes" id="UP001214415"/>
    </source>
</evidence>
<evidence type="ECO:0000256" key="5">
    <source>
        <dbReference type="SAM" id="Phobius"/>
    </source>
</evidence>
<dbReference type="PANTHER" id="PTHR43066:SF21">
    <property type="entry name" value="UBIQUITIN-ASSOCIATED DOMAIN-CONTAINING PROTEIN 2"/>
    <property type="match status" value="1"/>
</dbReference>
<dbReference type="GO" id="GO:0004252">
    <property type="term" value="F:serine-type endopeptidase activity"/>
    <property type="evidence" value="ECO:0007669"/>
    <property type="project" value="TreeGrafter"/>
</dbReference>
<dbReference type="AlphaFoldDB" id="A0AAF0IZQ7"/>
<comment type="subcellular location">
    <subcellularLocation>
        <location evidence="1">Membrane</location>
        <topology evidence="1">Multi-pass membrane protein</topology>
    </subcellularLocation>
</comment>
<evidence type="ECO:0000256" key="1">
    <source>
        <dbReference type="ARBA" id="ARBA00004141"/>
    </source>
</evidence>
<evidence type="ECO:0000256" key="3">
    <source>
        <dbReference type="ARBA" id="ARBA00022989"/>
    </source>
</evidence>
<evidence type="ECO:0000256" key="4">
    <source>
        <dbReference type="ARBA" id="ARBA00023136"/>
    </source>
</evidence>
<gene>
    <name evidence="6" type="ORF">MEQU1_002901</name>
</gene>
<keyword evidence="7" id="KW-1185">Reference proteome</keyword>
<feature type="transmembrane region" description="Helical" evidence="5">
    <location>
        <begin position="113"/>
        <end position="133"/>
    </location>
</feature>
<dbReference type="Gene3D" id="1.20.1540.10">
    <property type="entry name" value="Rhomboid-like"/>
    <property type="match status" value="1"/>
</dbReference>
<feature type="transmembrane region" description="Helical" evidence="5">
    <location>
        <begin position="72"/>
        <end position="93"/>
    </location>
</feature>
<dbReference type="InterPro" id="IPR035952">
    <property type="entry name" value="Rhomboid-like_sf"/>
</dbReference>
<keyword evidence="3 5" id="KW-1133">Transmembrane helix</keyword>
<reference evidence="6" key="1">
    <citation type="submission" date="2023-03" db="EMBL/GenBank/DDBJ databases">
        <title>Mating type loci evolution in Malassezia.</title>
        <authorList>
            <person name="Coelho M.A."/>
        </authorList>
    </citation>
    <scope>NUCLEOTIDE SEQUENCE</scope>
    <source>
        <strain evidence="6">CBS 12830</strain>
    </source>
</reference>
<organism evidence="6 7">
    <name type="scientific">Malassezia equina</name>
    <dbReference type="NCBI Taxonomy" id="1381935"/>
    <lineage>
        <taxon>Eukaryota</taxon>
        <taxon>Fungi</taxon>
        <taxon>Dikarya</taxon>
        <taxon>Basidiomycota</taxon>
        <taxon>Ustilaginomycotina</taxon>
        <taxon>Malasseziomycetes</taxon>
        <taxon>Malasseziales</taxon>
        <taxon>Malasseziaceae</taxon>
        <taxon>Malassezia</taxon>
    </lineage>
</organism>
<dbReference type="SUPFAM" id="SSF144091">
    <property type="entry name" value="Rhomboid-like"/>
    <property type="match status" value="1"/>
</dbReference>
<protein>
    <recommendedName>
        <fullName evidence="8">Peptidase S54 rhomboid domain-containing protein</fullName>
    </recommendedName>
</protein>
<name>A0AAF0IZQ7_9BASI</name>
<keyword evidence="4 5" id="KW-0472">Membrane</keyword>
<dbReference type="GO" id="GO:0016020">
    <property type="term" value="C:membrane"/>
    <property type="evidence" value="ECO:0007669"/>
    <property type="project" value="UniProtKB-SubCell"/>
</dbReference>
<evidence type="ECO:0008006" key="8">
    <source>
        <dbReference type="Google" id="ProtNLM"/>
    </source>
</evidence>
<proteinExistence type="predicted"/>
<evidence type="ECO:0000313" key="6">
    <source>
        <dbReference type="EMBL" id="WFD24204.1"/>
    </source>
</evidence>
<feature type="transmembrane region" description="Helical" evidence="5">
    <location>
        <begin position="38"/>
        <end position="60"/>
    </location>
</feature>
<keyword evidence="2 5" id="KW-0812">Transmembrane</keyword>